<organism evidence="2 3">
    <name type="scientific">Knipowitschia caucasica</name>
    <name type="common">Caucasian dwarf goby</name>
    <name type="synonym">Pomatoschistus caucasicus</name>
    <dbReference type="NCBI Taxonomy" id="637954"/>
    <lineage>
        <taxon>Eukaryota</taxon>
        <taxon>Metazoa</taxon>
        <taxon>Chordata</taxon>
        <taxon>Craniata</taxon>
        <taxon>Vertebrata</taxon>
        <taxon>Euteleostomi</taxon>
        <taxon>Actinopterygii</taxon>
        <taxon>Neopterygii</taxon>
        <taxon>Teleostei</taxon>
        <taxon>Neoteleostei</taxon>
        <taxon>Acanthomorphata</taxon>
        <taxon>Gobiaria</taxon>
        <taxon>Gobiiformes</taxon>
        <taxon>Gobioidei</taxon>
        <taxon>Gobiidae</taxon>
        <taxon>Gobiinae</taxon>
        <taxon>Knipowitschia</taxon>
    </lineage>
</organism>
<protein>
    <submittedName>
        <fullName evidence="2">Uncharacterized protein</fullName>
    </submittedName>
</protein>
<sequence>MGILNRDETQENPPPHDSTTTDTRPGQWRCCSGMGSSSLCLSQVIFGVCAAIRRKVAVENRRSRRLPKVQRRLSRWLL</sequence>
<accession>A0AAV2KHA7</accession>
<keyword evidence="3" id="KW-1185">Reference proteome</keyword>
<evidence type="ECO:0000313" key="2">
    <source>
        <dbReference type="EMBL" id="CAL1588989.1"/>
    </source>
</evidence>
<reference evidence="2 3" key="1">
    <citation type="submission" date="2024-04" db="EMBL/GenBank/DDBJ databases">
        <authorList>
            <person name="Waldvogel A.-M."/>
            <person name="Schoenle A."/>
        </authorList>
    </citation>
    <scope>NUCLEOTIDE SEQUENCE [LARGE SCALE GENOMIC DNA]</scope>
</reference>
<gene>
    <name evidence="2" type="ORF">KC01_LOCUS18682</name>
</gene>
<name>A0AAV2KHA7_KNICA</name>
<feature type="region of interest" description="Disordered" evidence="1">
    <location>
        <begin position="1"/>
        <end position="26"/>
    </location>
</feature>
<dbReference type="Proteomes" id="UP001497482">
    <property type="component" value="Chromosome 18"/>
</dbReference>
<evidence type="ECO:0000256" key="1">
    <source>
        <dbReference type="SAM" id="MobiDB-lite"/>
    </source>
</evidence>
<evidence type="ECO:0000313" key="3">
    <source>
        <dbReference type="Proteomes" id="UP001497482"/>
    </source>
</evidence>
<dbReference type="AlphaFoldDB" id="A0AAV2KHA7"/>
<dbReference type="EMBL" id="OZ035840">
    <property type="protein sequence ID" value="CAL1588989.1"/>
    <property type="molecule type" value="Genomic_DNA"/>
</dbReference>
<proteinExistence type="predicted"/>